<dbReference type="InterPro" id="IPR010270">
    <property type="entry name" value="Phage_P2_GpM"/>
</dbReference>
<dbReference type="Pfam" id="PF05944">
    <property type="entry name" value="Phage_term_smal"/>
    <property type="match status" value="1"/>
</dbReference>
<evidence type="ECO:0000313" key="2">
    <source>
        <dbReference type="EMBL" id="STQ89301.1"/>
    </source>
</evidence>
<dbReference type="Proteomes" id="UP000295794">
    <property type="component" value="Unassembled WGS sequence"/>
</dbReference>
<organism evidence="2 4">
    <name type="scientific">Iodobacter fluviatilis</name>
    <dbReference type="NCBI Taxonomy" id="537"/>
    <lineage>
        <taxon>Bacteria</taxon>
        <taxon>Pseudomonadati</taxon>
        <taxon>Pseudomonadota</taxon>
        <taxon>Betaproteobacteria</taxon>
        <taxon>Neisseriales</taxon>
        <taxon>Chitinibacteraceae</taxon>
        <taxon>Iodobacter</taxon>
    </lineage>
</organism>
<dbReference type="Proteomes" id="UP000255108">
    <property type="component" value="Unassembled WGS sequence"/>
</dbReference>
<evidence type="ECO:0000256" key="1">
    <source>
        <dbReference type="SAM" id="MobiDB-lite"/>
    </source>
</evidence>
<dbReference type="AlphaFoldDB" id="A0A377Q651"/>
<reference evidence="3 5" key="2">
    <citation type="submission" date="2019-03" db="EMBL/GenBank/DDBJ databases">
        <title>Genomic Encyclopedia of Type Strains, Phase IV (KMG-IV): sequencing the most valuable type-strain genomes for metagenomic binning, comparative biology and taxonomic classification.</title>
        <authorList>
            <person name="Goeker M."/>
        </authorList>
    </citation>
    <scope>NUCLEOTIDE SEQUENCE [LARGE SCALE GENOMIC DNA]</scope>
    <source>
        <strain evidence="3 5">DSM 3764</strain>
    </source>
</reference>
<gene>
    <name evidence="3" type="ORF">EV682_101299</name>
    <name evidence="2" type="ORF">NCTC11159_00317</name>
</gene>
<evidence type="ECO:0000313" key="5">
    <source>
        <dbReference type="Proteomes" id="UP000295794"/>
    </source>
</evidence>
<evidence type="ECO:0000313" key="3">
    <source>
        <dbReference type="EMBL" id="TCU90274.1"/>
    </source>
</evidence>
<protein>
    <submittedName>
        <fullName evidence="2 3">Small terminase subunit</fullName>
    </submittedName>
</protein>
<evidence type="ECO:0000313" key="4">
    <source>
        <dbReference type="Proteomes" id="UP000255108"/>
    </source>
</evidence>
<keyword evidence="5" id="KW-1185">Reference proteome</keyword>
<name>A0A377Q651_9NEIS</name>
<dbReference type="RefSeq" id="WP_207916267.1">
    <property type="nucleotide sequence ID" value="NZ_CAWOLO010000001.1"/>
</dbReference>
<proteinExistence type="predicted"/>
<reference evidence="2 4" key="1">
    <citation type="submission" date="2018-06" db="EMBL/GenBank/DDBJ databases">
        <authorList>
            <consortium name="Pathogen Informatics"/>
            <person name="Doyle S."/>
        </authorList>
    </citation>
    <scope>NUCLEOTIDE SEQUENCE [LARGE SCALE GENOMIC DNA]</scope>
    <source>
        <strain evidence="2 4">NCTC11159</strain>
    </source>
</reference>
<dbReference type="GO" id="GO:0004519">
    <property type="term" value="F:endonuclease activity"/>
    <property type="evidence" value="ECO:0007669"/>
    <property type="project" value="InterPro"/>
</dbReference>
<accession>A0A377Q651</accession>
<dbReference type="EMBL" id="UGHR01000001">
    <property type="protein sequence ID" value="STQ89301.1"/>
    <property type="molecule type" value="Genomic_DNA"/>
</dbReference>
<dbReference type="EMBL" id="SMBT01000001">
    <property type="protein sequence ID" value="TCU90274.1"/>
    <property type="molecule type" value="Genomic_DNA"/>
</dbReference>
<sequence length="219" mass="24172">MSPAKAHLLRMTAAQRSKESGSGAHVNASGYALMLHKLAGDKRRLKQIQSLSRKIDAKREMLPDYAPWISGALSAQGGGQDEVLMTVMVWMIDTGNFTDALPIVRYAIKHKLFLPDQYQRTLACLVVEEMADTAMNGRALGEVIDVAGLQEIAEITQAEDMPDQVKAKLFKAIAYGLSEQDKPAAVDYFQQALALHDKCGVKKDLEKLQREIKNMAAEK</sequence>
<feature type="region of interest" description="Disordered" evidence="1">
    <location>
        <begin position="1"/>
        <end position="23"/>
    </location>
</feature>
<dbReference type="GO" id="GO:0003677">
    <property type="term" value="F:DNA binding"/>
    <property type="evidence" value="ECO:0007669"/>
    <property type="project" value="InterPro"/>
</dbReference>